<dbReference type="AlphaFoldDB" id="A0AAN7KE55"/>
<dbReference type="EMBL" id="JAXQNO010000022">
    <property type="protein sequence ID" value="KAK4767338.1"/>
    <property type="molecule type" value="Genomic_DNA"/>
</dbReference>
<proteinExistence type="predicted"/>
<dbReference type="Proteomes" id="UP001346149">
    <property type="component" value="Unassembled WGS sequence"/>
</dbReference>
<keyword evidence="3" id="KW-1185">Reference proteome</keyword>
<name>A0AAN7KE55_TRANT</name>
<feature type="compositionally biased region" description="Basic and acidic residues" evidence="1">
    <location>
        <begin position="32"/>
        <end position="43"/>
    </location>
</feature>
<reference evidence="2 3" key="1">
    <citation type="journal article" date="2023" name="Hortic Res">
        <title>Pangenome of water caltrop reveals structural variations and asymmetric subgenome divergence after allopolyploidization.</title>
        <authorList>
            <person name="Zhang X."/>
            <person name="Chen Y."/>
            <person name="Wang L."/>
            <person name="Yuan Y."/>
            <person name="Fang M."/>
            <person name="Shi L."/>
            <person name="Lu R."/>
            <person name="Comes H.P."/>
            <person name="Ma Y."/>
            <person name="Chen Y."/>
            <person name="Huang G."/>
            <person name="Zhou Y."/>
            <person name="Zheng Z."/>
            <person name="Qiu Y."/>
        </authorList>
    </citation>
    <scope>NUCLEOTIDE SEQUENCE [LARGE SCALE GENOMIC DNA]</scope>
    <source>
        <strain evidence="2">F231</strain>
    </source>
</reference>
<evidence type="ECO:0000256" key="1">
    <source>
        <dbReference type="SAM" id="MobiDB-lite"/>
    </source>
</evidence>
<comment type="caution">
    <text evidence="2">The sequence shown here is derived from an EMBL/GenBank/DDBJ whole genome shotgun (WGS) entry which is preliminary data.</text>
</comment>
<evidence type="ECO:0000313" key="2">
    <source>
        <dbReference type="EMBL" id="KAK4767338.1"/>
    </source>
</evidence>
<protein>
    <submittedName>
        <fullName evidence="2">Uncharacterized protein</fullName>
    </submittedName>
</protein>
<gene>
    <name evidence="2" type="ORF">SAY86_015088</name>
</gene>
<evidence type="ECO:0000313" key="3">
    <source>
        <dbReference type="Proteomes" id="UP001346149"/>
    </source>
</evidence>
<accession>A0AAN7KE55</accession>
<feature type="region of interest" description="Disordered" evidence="1">
    <location>
        <begin position="20"/>
        <end position="74"/>
    </location>
</feature>
<organism evidence="2 3">
    <name type="scientific">Trapa natans</name>
    <name type="common">Water chestnut</name>
    <dbReference type="NCBI Taxonomy" id="22666"/>
    <lineage>
        <taxon>Eukaryota</taxon>
        <taxon>Viridiplantae</taxon>
        <taxon>Streptophyta</taxon>
        <taxon>Embryophyta</taxon>
        <taxon>Tracheophyta</taxon>
        <taxon>Spermatophyta</taxon>
        <taxon>Magnoliopsida</taxon>
        <taxon>eudicotyledons</taxon>
        <taxon>Gunneridae</taxon>
        <taxon>Pentapetalae</taxon>
        <taxon>rosids</taxon>
        <taxon>malvids</taxon>
        <taxon>Myrtales</taxon>
        <taxon>Lythraceae</taxon>
        <taxon>Trapa</taxon>
    </lineage>
</organism>
<sequence length="89" mass="9886">MSGNLAIAMRKEEMVDERMVGTEVGGQGMRTSHRDLPGMRERAMPTTCGAMGVLRRGKGTGQGLRGRRQPQQEVYHQEMQIQPVLEDCA</sequence>